<keyword evidence="4 6" id="KW-0378">Hydrolase</keyword>
<dbReference type="Pfam" id="PF09768">
    <property type="entry name" value="Peptidase_M76"/>
    <property type="match status" value="2"/>
</dbReference>
<dbReference type="GO" id="GO:0005739">
    <property type="term" value="C:mitochondrion"/>
    <property type="evidence" value="ECO:0007669"/>
    <property type="project" value="GOC"/>
</dbReference>
<keyword evidence="9" id="KW-1185">Reference proteome</keyword>
<evidence type="ECO:0000256" key="5">
    <source>
        <dbReference type="ARBA" id="ARBA00023049"/>
    </source>
</evidence>
<organism evidence="8">
    <name type="scientific">Salvia splendens</name>
    <name type="common">Scarlet sage</name>
    <dbReference type="NCBI Taxonomy" id="180675"/>
    <lineage>
        <taxon>Eukaryota</taxon>
        <taxon>Viridiplantae</taxon>
        <taxon>Streptophyta</taxon>
        <taxon>Embryophyta</taxon>
        <taxon>Tracheophyta</taxon>
        <taxon>Spermatophyta</taxon>
        <taxon>Magnoliopsida</taxon>
        <taxon>eudicotyledons</taxon>
        <taxon>Gunneridae</taxon>
        <taxon>Pentapetalae</taxon>
        <taxon>asterids</taxon>
        <taxon>lamiids</taxon>
        <taxon>Lamiales</taxon>
        <taxon>Lamiaceae</taxon>
        <taxon>Nepetoideae</taxon>
        <taxon>Mentheae</taxon>
        <taxon>Salviinae</taxon>
        <taxon>Salvia</taxon>
        <taxon>Salvia subgen. Calosphace</taxon>
        <taxon>core Calosphace</taxon>
    </lineage>
</organism>
<sequence length="310" mass="33898">MARATRNNAQPTSGGGCVPSAAPGGGLPMTECEKMIRRSLRDPKVKFLREKLEKSWCGVGSNFIKGYNCEEAIAGGYNRAEGVVVCCNHLQIQDQVTQVVIHELIHAYDDCRAANLDWANCAHHACAEIRAAHLSGDCHYKRELFRGFLKLRGHEQFDVGYDLAASVLPSSPIVLEKAPLHHSHPDVPSTVLVPSAQPSVSMSTSVAPAHMLRVLVVRQRCLLWWLFFTVTAPALNPSATSINWVSSTAAFFSIDLLTIAHRPCLSECVGRRVMQSLASNPNCSETGAKDATEAVWNICYNDTEPFDTVP</sequence>
<dbReference type="AlphaFoldDB" id="A0A8X8WYA5"/>
<evidence type="ECO:0000256" key="3">
    <source>
        <dbReference type="ARBA" id="ARBA00022723"/>
    </source>
</evidence>
<dbReference type="GO" id="GO:0046872">
    <property type="term" value="F:metal ion binding"/>
    <property type="evidence" value="ECO:0007669"/>
    <property type="project" value="UniProtKB-KW"/>
</dbReference>
<dbReference type="EMBL" id="PNBA02000013">
    <property type="protein sequence ID" value="KAG6403403.1"/>
    <property type="molecule type" value="Genomic_DNA"/>
</dbReference>
<evidence type="ECO:0000256" key="2">
    <source>
        <dbReference type="ARBA" id="ARBA00022670"/>
    </source>
</evidence>
<keyword evidence="3 6" id="KW-0479">Metal-binding</keyword>
<dbReference type="PANTHER" id="PTHR21711:SF0">
    <property type="entry name" value="MITOCHONDRIAL INNER MEMBRANE PROTEASE ATP23 HOMOLOG"/>
    <property type="match status" value="1"/>
</dbReference>
<evidence type="ECO:0000256" key="1">
    <source>
        <dbReference type="ARBA" id="ARBA00009915"/>
    </source>
</evidence>
<dbReference type="GO" id="GO:0004222">
    <property type="term" value="F:metalloendopeptidase activity"/>
    <property type="evidence" value="ECO:0007669"/>
    <property type="project" value="InterPro"/>
</dbReference>
<evidence type="ECO:0000256" key="7">
    <source>
        <dbReference type="SAM" id="MobiDB-lite"/>
    </source>
</evidence>
<comment type="caution">
    <text evidence="8">The sequence shown here is derived from an EMBL/GenBank/DDBJ whole genome shotgun (WGS) entry which is preliminary data.</text>
</comment>
<keyword evidence="5 6" id="KW-0482">Metalloprotease</keyword>
<dbReference type="GO" id="GO:0034982">
    <property type="term" value="P:mitochondrial protein processing"/>
    <property type="evidence" value="ECO:0007669"/>
    <property type="project" value="TreeGrafter"/>
</dbReference>
<evidence type="ECO:0000256" key="4">
    <source>
        <dbReference type="ARBA" id="ARBA00022801"/>
    </source>
</evidence>
<proteinExistence type="inferred from homology"/>
<comment type="similarity">
    <text evidence="1 6">Belongs to the peptidase M76 family.</text>
</comment>
<evidence type="ECO:0000313" key="9">
    <source>
        <dbReference type="Proteomes" id="UP000298416"/>
    </source>
</evidence>
<feature type="region of interest" description="Disordered" evidence="7">
    <location>
        <begin position="1"/>
        <end position="22"/>
    </location>
</feature>
<dbReference type="PANTHER" id="PTHR21711">
    <property type="entry name" value="MITOCHONDRIAL INNER MEMBRANE PROTEASE"/>
    <property type="match status" value="1"/>
</dbReference>
<reference evidence="8" key="2">
    <citation type="submission" date="2020-08" db="EMBL/GenBank/DDBJ databases">
        <title>Plant Genome Project.</title>
        <authorList>
            <person name="Zhang R.-G."/>
        </authorList>
    </citation>
    <scope>NUCLEOTIDE SEQUENCE</scope>
    <source>
        <strain evidence="8">Huo1</strain>
        <tissue evidence="8">Leaf</tissue>
    </source>
</reference>
<gene>
    <name evidence="8" type="ORF">SASPL_135623</name>
</gene>
<reference evidence="8" key="1">
    <citation type="submission" date="2018-01" db="EMBL/GenBank/DDBJ databases">
        <authorList>
            <person name="Mao J.F."/>
        </authorList>
    </citation>
    <scope>NUCLEOTIDE SEQUENCE</scope>
    <source>
        <strain evidence="8">Huo1</strain>
        <tissue evidence="8">Leaf</tissue>
    </source>
</reference>
<name>A0A8X8WYA5_SALSN</name>
<dbReference type="InterPro" id="IPR019165">
    <property type="entry name" value="Peptidase_M76_ATP23"/>
</dbReference>
<dbReference type="PROSITE" id="PS51257">
    <property type="entry name" value="PROKAR_LIPOPROTEIN"/>
    <property type="match status" value="1"/>
</dbReference>
<feature type="compositionally biased region" description="Gly residues" evidence="7">
    <location>
        <begin position="13"/>
        <end position="22"/>
    </location>
</feature>
<feature type="compositionally biased region" description="Polar residues" evidence="7">
    <location>
        <begin position="1"/>
        <end position="12"/>
    </location>
</feature>
<dbReference type="Proteomes" id="UP000298416">
    <property type="component" value="Unassembled WGS sequence"/>
</dbReference>
<keyword evidence="2 6" id="KW-0645">Protease</keyword>
<evidence type="ECO:0000256" key="6">
    <source>
        <dbReference type="RuleBase" id="RU364057"/>
    </source>
</evidence>
<evidence type="ECO:0000313" key="8">
    <source>
        <dbReference type="EMBL" id="KAG6403403.1"/>
    </source>
</evidence>
<dbReference type="EC" id="3.4.24.-" evidence="6"/>
<accession>A0A8X8WYA5</accession>
<protein>
    <recommendedName>
        <fullName evidence="6">Mitochondrial inner membrane protease ATP23</fullName>
        <ecNumber evidence="6">3.4.24.-</ecNumber>
    </recommendedName>
</protein>
<dbReference type="GO" id="GO:0033615">
    <property type="term" value="P:mitochondrial proton-transporting ATP synthase complex assembly"/>
    <property type="evidence" value="ECO:0007669"/>
    <property type="project" value="TreeGrafter"/>
</dbReference>